<dbReference type="EMBL" id="JAAIUV010000002">
    <property type="protein sequence ID" value="NEX77761.1"/>
    <property type="molecule type" value="Genomic_DNA"/>
</dbReference>
<proteinExistence type="predicted"/>
<comment type="caution">
    <text evidence="2">The sequence shown here is derived from an EMBL/GenBank/DDBJ whole genome shotgun (WGS) entry which is preliminary data.</text>
</comment>
<evidence type="ECO:0000313" key="3">
    <source>
        <dbReference type="Proteomes" id="UP000481621"/>
    </source>
</evidence>
<protein>
    <submittedName>
        <fullName evidence="2">Uncharacterized protein</fullName>
    </submittedName>
</protein>
<keyword evidence="1" id="KW-0472">Membrane</keyword>
<evidence type="ECO:0000313" key="2">
    <source>
        <dbReference type="EMBL" id="NEX77761.1"/>
    </source>
</evidence>
<sequence>MSKIVPYLLLAISLLLFGLIQSGISLGSLGPIVVIAMILCPILALIVGIRNSGKGKWISVVLSVVVILTVSLIGIIGTAFLNEF</sequence>
<keyword evidence="3" id="KW-1185">Reference proteome</keyword>
<feature type="transmembrane region" description="Helical" evidence="1">
    <location>
        <begin position="32"/>
        <end position="50"/>
    </location>
</feature>
<keyword evidence="1" id="KW-0812">Transmembrane</keyword>
<reference evidence="2" key="1">
    <citation type="submission" date="2020-02" db="EMBL/GenBank/DDBJ databases">
        <title>Bacillus sedimentmangrovi sp. nov., isolated from sediment of the mangrove ecosystem.</title>
        <authorList>
            <person name="Liu G."/>
        </authorList>
    </citation>
    <scope>NUCLEOTIDE SEQUENCE [LARGE SCALE GENOMIC DNA]</scope>
    <source>
        <strain evidence="2">SgZ-7</strain>
    </source>
</reference>
<accession>A0A6B3TNQ2</accession>
<keyword evidence="1" id="KW-1133">Transmembrane helix</keyword>
<name>A0A6B3TNQ2_9BACI</name>
<organism evidence="2 3">
    <name type="scientific">Neobacillus thermocopriae</name>
    <dbReference type="NCBI Taxonomy" id="1215031"/>
    <lineage>
        <taxon>Bacteria</taxon>
        <taxon>Bacillati</taxon>
        <taxon>Bacillota</taxon>
        <taxon>Bacilli</taxon>
        <taxon>Bacillales</taxon>
        <taxon>Bacillaceae</taxon>
        <taxon>Neobacillus</taxon>
    </lineage>
</organism>
<gene>
    <name evidence="2" type="ORF">G4Z05_02515</name>
</gene>
<feature type="transmembrane region" description="Helical" evidence="1">
    <location>
        <begin position="57"/>
        <end position="81"/>
    </location>
</feature>
<dbReference type="Proteomes" id="UP000481621">
    <property type="component" value="Unassembled WGS sequence"/>
</dbReference>
<evidence type="ECO:0000256" key="1">
    <source>
        <dbReference type="SAM" id="Phobius"/>
    </source>
</evidence>
<dbReference type="RefSeq" id="WP_163250312.1">
    <property type="nucleotide sequence ID" value="NZ_JAAIUV010000002.1"/>
</dbReference>
<dbReference type="AlphaFoldDB" id="A0A6B3TNQ2"/>